<protein>
    <submittedName>
        <fullName evidence="2">SMI1 / KNR4 family</fullName>
    </submittedName>
</protein>
<gene>
    <name evidence="2" type="ORF">ACD_3C00071G0002</name>
</gene>
<dbReference type="Gene3D" id="3.40.1580.10">
    <property type="entry name" value="SMI1/KNR4-like"/>
    <property type="match status" value="1"/>
</dbReference>
<dbReference type="AlphaFoldDB" id="K2G269"/>
<dbReference type="InterPro" id="IPR018958">
    <property type="entry name" value="Knr4/Smi1-like_dom"/>
</dbReference>
<accession>K2G269</accession>
<dbReference type="EMBL" id="AMFJ01000345">
    <property type="protein sequence ID" value="EKE28352.1"/>
    <property type="molecule type" value="Genomic_DNA"/>
</dbReference>
<name>K2G269_9BACT</name>
<dbReference type="Pfam" id="PF09346">
    <property type="entry name" value="SMI1_KNR4"/>
    <property type="match status" value="1"/>
</dbReference>
<proteinExistence type="predicted"/>
<evidence type="ECO:0000259" key="1">
    <source>
        <dbReference type="SMART" id="SM00860"/>
    </source>
</evidence>
<dbReference type="SUPFAM" id="SSF160631">
    <property type="entry name" value="SMI1/KNR4-like"/>
    <property type="match status" value="1"/>
</dbReference>
<comment type="caution">
    <text evidence="2">The sequence shown here is derived from an EMBL/GenBank/DDBJ whole genome shotgun (WGS) entry which is preliminary data.</text>
</comment>
<feature type="domain" description="Knr4/Smi1-like" evidence="1">
    <location>
        <begin position="53"/>
        <end position="185"/>
    </location>
</feature>
<sequence>MTCSNKNSMELIYNFQNMNDFLINNQLSSSWDKLLRNIKDLWWSTEMVKTNPPISIEEISMIEKNIGVKLPEEYIHFITNRFSWIHLYWHFETWMNNVNHWKINWNIHEINSLYKEYTSWIKDCFNDIHNPYDLIWHDKLPLIKIDNWDFIAYDLKDPKIVYLSHDDWETHWYFLWNNFLDFIIKWTNVCVIWPEWWDIKNFIDTPTGWINPYWKNAITLKELLWMR</sequence>
<organism evidence="2">
    <name type="scientific">uncultured bacterium</name>
    <name type="common">gcode 4</name>
    <dbReference type="NCBI Taxonomy" id="1234023"/>
    <lineage>
        <taxon>Bacteria</taxon>
        <taxon>environmental samples</taxon>
    </lineage>
</organism>
<reference evidence="2" key="1">
    <citation type="journal article" date="2012" name="Science">
        <title>Fermentation, hydrogen, and sulfur metabolism in multiple uncultivated bacterial phyla.</title>
        <authorList>
            <person name="Wrighton K.C."/>
            <person name="Thomas B.C."/>
            <person name="Sharon I."/>
            <person name="Miller C.S."/>
            <person name="Castelle C.J."/>
            <person name="VerBerkmoes N.C."/>
            <person name="Wilkins M.J."/>
            <person name="Hettich R.L."/>
            <person name="Lipton M.S."/>
            <person name="Williams K.H."/>
            <person name="Long P.E."/>
            <person name="Banfield J.F."/>
        </authorList>
    </citation>
    <scope>NUCLEOTIDE SEQUENCE [LARGE SCALE GENOMIC DNA]</scope>
</reference>
<dbReference type="SMART" id="SM00860">
    <property type="entry name" value="SMI1_KNR4"/>
    <property type="match status" value="1"/>
</dbReference>
<dbReference type="InterPro" id="IPR037883">
    <property type="entry name" value="Knr4/Smi1-like_sf"/>
</dbReference>
<evidence type="ECO:0000313" key="2">
    <source>
        <dbReference type="EMBL" id="EKE28352.1"/>
    </source>
</evidence>